<organism evidence="2 3">
    <name type="scientific">Brassica campestris</name>
    <name type="common">Field mustard</name>
    <dbReference type="NCBI Taxonomy" id="3711"/>
    <lineage>
        <taxon>Eukaryota</taxon>
        <taxon>Viridiplantae</taxon>
        <taxon>Streptophyta</taxon>
        <taxon>Embryophyta</taxon>
        <taxon>Tracheophyta</taxon>
        <taxon>Spermatophyta</taxon>
        <taxon>Magnoliopsida</taxon>
        <taxon>eudicotyledons</taxon>
        <taxon>Gunneridae</taxon>
        <taxon>Pentapetalae</taxon>
        <taxon>rosids</taxon>
        <taxon>malvids</taxon>
        <taxon>Brassicales</taxon>
        <taxon>Brassicaceae</taxon>
        <taxon>Brassiceae</taxon>
        <taxon>Brassica</taxon>
    </lineage>
</organism>
<sequence>IFNDKAHDDLVHLEKILMFSPFSFIKRRQSLDISLQIQNTAKPCPVGERAAAGHQTSTDHRVASPERSSCSVSIPSRRFL</sequence>
<feature type="region of interest" description="Disordered" evidence="1">
    <location>
        <begin position="46"/>
        <end position="80"/>
    </location>
</feature>
<protein>
    <submittedName>
        <fullName evidence="2">Uncharacterized protein</fullName>
    </submittedName>
</protein>
<name>A0A8D9M1P2_BRACM</name>
<evidence type="ECO:0000256" key="1">
    <source>
        <dbReference type="SAM" id="MobiDB-lite"/>
    </source>
</evidence>
<dbReference type="EMBL" id="LS974618">
    <property type="protein sequence ID" value="CAG7894507.1"/>
    <property type="molecule type" value="Genomic_DNA"/>
</dbReference>
<accession>A0A8D9M1P2</accession>
<dbReference type="Proteomes" id="UP000694005">
    <property type="component" value="Chromosome A02"/>
</dbReference>
<evidence type="ECO:0000313" key="3">
    <source>
        <dbReference type="Proteomes" id="UP000694005"/>
    </source>
</evidence>
<reference evidence="2 3" key="1">
    <citation type="submission" date="2021-07" db="EMBL/GenBank/DDBJ databases">
        <authorList>
            <consortium name="Genoscope - CEA"/>
            <person name="William W."/>
        </authorList>
    </citation>
    <scope>NUCLEOTIDE SEQUENCE [LARGE SCALE GENOMIC DNA]</scope>
</reference>
<dbReference type="Gramene" id="A02p34590.2_BraZ1">
    <property type="protein sequence ID" value="A02p34590.2_BraZ1.CDS.1"/>
    <property type="gene ID" value="A02g34590.2_BraZ1"/>
</dbReference>
<gene>
    <name evidence="2" type="ORF">BRAPAZ1V2_A02P34590.2</name>
</gene>
<dbReference type="AlphaFoldDB" id="A0A8D9M1P2"/>
<feature type="non-terminal residue" evidence="2">
    <location>
        <position position="1"/>
    </location>
</feature>
<evidence type="ECO:0000313" key="2">
    <source>
        <dbReference type="EMBL" id="CAG7894507.1"/>
    </source>
</evidence>
<proteinExistence type="predicted"/>